<feature type="transmembrane region" description="Helical" evidence="1">
    <location>
        <begin position="9"/>
        <end position="26"/>
    </location>
</feature>
<keyword evidence="1" id="KW-0472">Membrane</keyword>
<protein>
    <submittedName>
        <fullName evidence="3">Unannotated protein</fullName>
    </submittedName>
</protein>
<keyword evidence="1" id="KW-0812">Transmembrane</keyword>
<organism evidence="3">
    <name type="scientific">freshwater metagenome</name>
    <dbReference type="NCBI Taxonomy" id="449393"/>
    <lineage>
        <taxon>unclassified sequences</taxon>
        <taxon>metagenomes</taxon>
        <taxon>ecological metagenomes</taxon>
    </lineage>
</organism>
<feature type="domain" description="Mce/MlaD" evidence="2">
    <location>
        <begin position="33"/>
        <end position="111"/>
    </location>
</feature>
<sequence>MRRLVLDKPWTLIVAAALVAFGYWALQTRQQDHTVRAAFSSAVSVVPGLDVQIDGVDVGKVQKVQYQDGQALVDLGISDPDAWPLPRGTKAEIRFGTTIGNGTRNVALTPGPTNAPAIPEGGIITRADTTTPVEFDEVFNTLSAKTRSRLRSAMQGAEESTKDREDEIKDALRHAPGALDATNDVLADLLADGTALKALVRNGDRVTETLGQRQEIVSNLVTAASGTFDAFGRRTARITQSLDRFAPMLKDVDGTLSRANGSLDKVDTLMQTIRPGAQELPSLARTAGPALVRLQDVAPTAVTTLKTVRNTAPRLSTLLDTATPFMEPTSKALSGLAPVVRCIRNYTPEIAAWTQTWGGLTKNYDDTSHYVRIKLKEGITSANGLVPPAEFLKNIPGTDNRYAMPRPPGLNAGSPWFDAECGVTKDALDPSKDPEKR</sequence>
<dbReference type="Pfam" id="PF02470">
    <property type="entry name" value="MlaD"/>
    <property type="match status" value="1"/>
</dbReference>
<evidence type="ECO:0000313" key="3">
    <source>
        <dbReference type="EMBL" id="CAB4909186.1"/>
    </source>
</evidence>
<dbReference type="PANTHER" id="PTHR33371">
    <property type="entry name" value="INTERMEMBRANE PHOSPHOLIPID TRANSPORT SYSTEM BINDING PROTEIN MLAD-RELATED"/>
    <property type="match status" value="1"/>
</dbReference>
<evidence type="ECO:0000259" key="2">
    <source>
        <dbReference type="Pfam" id="PF02470"/>
    </source>
</evidence>
<name>A0A6J7GQE8_9ZZZZ</name>
<proteinExistence type="predicted"/>
<reference evidence="3" key="1">
    <citation type="submission" date="2020-05" db="EMBL/GenBank/DDBJ databases">
        <authorList>
            <person name="Chiriac C."/>
            <person name="Salcher M."/>
            <person name="Ghai R."/>
            <person name="Kavagutti S V."/>
        </authorList>
    </citation>
    <scope>NUCLEOTIDE SEQUENCE</scope>
</reference>
<accession>A0A6J7GQE8</accession>
<dbReference type="PANTHER" id="PTHR33371:SF4">
    <property type="entry name" value="INTERMEMBRANE PHOSPHOLIPID TRANSPORT SYSTEM BINDING PROTEIN MLAD"/>
    <property type="match status" value="1"/>
</dbReference>
<keyword evidence="1" id="KW-1133">Transmembrane helix</keyword>
<evidence type="ECO:0000256" key="1">
    <source>
        <dbReference type="SAM" id="Phobius"/>
    </source>
</evidence>
<gene>
    <name evidence="3" type="ORF">UFOPK3564_01110</name>
</gene>
<dbReference type="EMBL" id="CAFBMK010000047">
    <property type="protein sequence ID" value="CAB4909186.1"/>
    <property type="molecule type" value="Genomic_DNA"/>
</dbReference>
<dbReference type="InterPro" id="IPR052336">
    <property type="entry name" value="MlaD_Phospholipid_Transporter"/>
</dbReference>
<dbReference type="InterPro" id="IPR003399">
    <property type="entry name" value="Mce/MlaD"/>
</dbReference>
<dbReference type="AlphaFoldDB" id="A0A6J7GQE8"/>